<protein>
    <submittedName>
        <fullName evidence="5">AraC family transcriptional regulator</fullName>
    </submittedName>
</protein>
<evidence type="ECO:0000259" key="4">
    <source>
        <dbReference type="PROSITE" id="PS01124"/>
    </source>
</evidence>
<evidence type="ECO:0000313" key="5">
    <source>
        <dbReference type="EMBL" id="KID55643.1"/>
    </source>
</evidence>
<dbReference type="InterPro" id="IPR018062">
    <property type="entry name" value="HTH_AraC-typ_CS"/>
</dbReference>
<keyword evidence="2" id="KW-0238">DNA-binding</keyword>
<dbReference type="InterPro" id="IPR029442">
    <property type="entry name" value="GyrI-like"/>
</dbReference>
<dbReference type="Gene3D" id="3.20.80.10">
    <property type="entry name" value="Regulatory factor, effector binding domain"/>
    <property type="match status" value="1"/>
</dbReference>
<evidence type="ECO:0000256" key="3">
    <source>
        <dbReference type="ARBA" id="ARBA00023163"/>
    </source>
</evidence>
<comment type="caution">
    <text evidence="5">The sequence shown here is derived from an EMBL/GenBank/DDBJ whole genome shotgun (WGS) entry which is preliminary data.</text>
</comment>
<dbReference type="InterPro" id="IPR011256">
    <property type="entry name" value="Reg_factor_effector_dom_sf"/>
</dbReference>
<gene>
    <name evidence="5" type="ORF">JF50_14655</name>
    <name evidence="6" type="ORF">JF50_19265</name>
</gene>
<dbReference type="Gene3D" id="1.10.10.60">
    <property type="entry name" value="Homeodomain-like"/>
    <property type="match status" value="2"/>
</dbReference>
<dbReference type="EMBL" id="JWIC01000007">
    <property type="protein sequence ID" value="KID56364.1"/>
    <property type="molecule type" value="Genomic_DNA"/>
</dbReference>
<dbReference type="PANTHER" id="PTHR47504:SF5">
    <property type="entry name" value="RIGHT ORIGIN-BINDING PROTEIN"/>
    <property type="match status" value="1"/>
</dbReference>
<dbReference type="PANTHER" id="PTHR47504">
    <property type="entry name" value="RIGHT ORIGIN-BINDING PROTEIN"/>
    <property type="match status" value="1"/>
</dbReference>
<dbReference type="Pfam" id="PF12833">
    <property type="entry name" value="HTH_18"/>
    <property type="match status" value="1"/>
</dbReference>
<dbReference type="Pfam" id="PF06445">
    <property type="entry name" value="GyrI-like"/>
    <property type="match status" value="1"/>
</dbReference>
<dbReference type="Proteomes" id="UP000031327">
    <property type="component" value="Unassembled WGS sequence"/>
</dbReference>
<feature type="domain" description="HTH araC/xylS-type" evidence="4">
    <location>
        <begin position="5"/>
        <end position="103"/>
    </location>
</feature>
<dbReference type="SUPFAM" id="SSF46689">
    <property type="entry name" value="Homeodomain-like"/>
    <property type="match status" value="2"/>
</dbReference>
<dbReference type="InterPro" id="IPR009057">
    <property type="entry name" value="Homeodomain-like_sf"/>
</dbReference>
<keyword evidence="3" id="KW-0804">Transcription</keyword>
<dbReference type="PROSITE" id="PS00041">
    <property type="entry name" value="HTH_ARAC_FAMILY_1"/>
    <property type="match status" value="1"/>
</dbReference>
<evidence type="ECO:0000256" key="1">
    <source>
        <dbReference type="ARBA" id="ARBA00023015"/>
    </source>
</evidence>
<dbReference type="AlphaFoldDB" id="A0A0C1MMF7"/>
<proteinExistence type="predicted"/>
<accession>A0A0C1MMF7</accession>
<dbReference type="GO" id="GO:0003700">
    <property type="term" value="F:DNA-binding transcription factor activity"/>
    <property type="evidence" value="ECO:0007669"/>
    <property type="project" value="InterPro"/>
</dbReference>
<organism evidence="5 7">
    <name type="scientific">Pseudoalteromonas luteoviolacea</name>
    <dbReference type="NCBI Taxonomy" id="43657"/>
    <lineage>
        <taxon>Bacteria</taxon>
        <taxon>Pseudomonadati</taxon>
        <taxon>Pseudomonadota</taxon>
        <taxon>Gammaproteobacteria</taxon>
        <taxon>Alteromonadales</taxon>
        <taxon>Pseudoalteromonadaceae</taxon>
        <taxon>Pseudoalteromonas</taxon>
    </lineage>
</organism>
<dbReference type="PROSITE" id="PS01124">
    <property type="entry name" value="HTH_ARAC_FAMILY_2"/>
    <property type="match status" value="1"/>
</dbReference>
<keyword evidence="1" id="KW-0805">Transcription regulation</keyword>
<dbReference type="SMART" id="SM00342">
    <property type="entry name" value="HTH_ARAC"/>
    <property type="match status" value="1"/>
</dbReference>
<dbReference type="OrthoDB" id="282744at2"/>
<dbReference type="EMBL" id="JWIC01000007">
    <property type="protein sequence ID" value="KID55643.1"/>
    <property type="molecule type" value="Genomic_DNA"/>
</dbReference>
<evidence type="ECO:0000256" key="2">
    <source>
        <dbReference type="ARBA" id="ARBA00023125"/>
    </source>
</evidence>
<reference evidence="5 7" key="1">
    <citation type="submission" date="2014-12" db="EMBL/GenBank/DDBJ databases">
        <title>Draft Genome Sequence of Pseudoalteromonas luteoviolacea HI1.</title>
        <authorList>
            <person name="Asahina A.Y."/>
            <person name="Hadfield M.G."/>
        </authorList>
    </citation>
    <scope>NUCLEOTIDE SEQUENCE [LARGE SCALE GENOMIC DNA]</scope>
    <source>
        <strain evidence="5 7">HI1</strain>
    </source>
</reference>
<dbReference type="GO" id="GO:0043565">
    <property type="term" value="F:sequence-specific DNA binding"/>
    <property type="evidence" value="ECO:0007669"/>
    <property type="project" value="InterPro"/>
</dbReference>
<dbReference type="RefSeq" id="WP_039610221.1">
    <property type="nucleotide sequence ID" value="NZ_JWIC01000007.1"/>
</dbReference>
<evidence type="ECO:0000313" key="7">
    <source>
        <dbReference type="Proteomes" id="UP000031327"/>
    </source>
</evidence>
<dbReference type="InterPro" id="IPR010499">
    <property type="entry name" value="AraC_E-bd"/>
</dbReference>
<sequence>MDRFFKSIEYIEAHLYDKISVHEIATSAHYSTYHYSRVFKALVGDTPKEYLRKRRLTLAAKRLLTDDVGILDLAIECQFESQEAFTRAFKALFDMTPAQYRKINEPFRLLYKKPVSQEDLAFLQNNLSMEPEIIEQPAMKIVGIATQYDDGDLSLPKLWSGFRPYRDKIPNRVGSDFFGIYENYEESEEVTRFVYICSAQVENFDDVPEGLITRELAAQTYARFTHIGPIAKLEETLRYIWGSWLPKSKYEYANKPDFELLPANFNDADPNNKIYLNIPIKPKA</sequence>
<dbReference type="SMART" id="SM00871">
    <property type="entry name" value="AraC_E_bind"/>
    <property type="match status" value="1"/>
</dbReference>
<evidence type="ECO:0000313" key="6">
    <source>
        <dbReference type="EMBL" id="KID56364.1"/>
    </source>
</evidence>
<name>A0A0C1MMF7_9GAMM</name>
<dbReference type="SUPFAM" id="SSF55136">
    <property type="entry name" value="Probable bacterial effector-binding domain"/>
    <property type="match status" value="1"/>
</dbReference>
<dbReference type="InterPro" id="IPR050959">
    <property type="entry name" value="MarA-like"/>
</dbReference>
<dbReference type="InterPro" id="IPR018060">
    <property type="entry name" value="HTH_AraC"/>
</dbReference>